<dbReference type="RefSeq" id="WP_313983056.1">
    <property type="nucleotide sequence ID" value="NZ_JASJOS010000010.1"/>
</dbReference>
<sequence length="50" mass="5949">MKKLLLLLVFFYGLQATWAQTDSSAFLFAKRHKFRYISEIKNDSGFIYKL</sequence>
<dbReference type="AlphaFoldDB" id="A0AAE3QQ91"/>
<keyword evidence="1" id="KW-0732">Signal</keyword>
<feature type="signal peptide" evidence="1">
    <location>
        <begin position="1"/>
        <end position="21"/>
    </location>
</feature>
<reference evidence="2" key="1">
    <citation type="submission" date="2023-05" db="EMBL/GenBank/DDBJ databases">
        <authorList>
            <person name="Zhang X."/>
        </authorList>
    </citation>
    <scope>NUCLEOTIDE SEQUENCE</scope>
    <source>
        <strain evidence="2">YF14B1</strain>
    </source>
</reference>
<comment type="caution">
    <text evidence="2">The sequence shown here is derived from an EMBL/GenBank/DDBJ whole genome shotgun (WGS) entry which is preliminary data.</text>
</comment>
<proteinExistence type="predicted"/>
<evidence type="ECO:0000313" key="2">
    <source>
        <dbReference type="EMBL" id="MDJ1483330.1"/>
    </source>
</evidence>
<name>A0AAE3QQ91_9BACT</name>
<feature type="chain" id="PRO_5042058825" evidence="1">
    <location>
        <begin position="22"/>
        <end position="50"/>
    </location>
</feature>
<evidence type="ECO:0000313" key="3">
    <source>
        <dbReference type="Proteomes" id="UP001241110"/>
    </source>
</evidence>
<accession>A0AAE3QQ91</accession>
<dbReference type="EMBL" id="JASJOS010000010">
    <property type="protein sequence ID" value="MDJ1483330.1"/>
    <property type="molecule type" value="Genomic_DNA"/>
</dbReference>
<evidence type="ECO:0000256" key="1">
    <source>
        <dbReference type="SAM" id="SignalP"/>
    </source>
</evidence>
<gene>
    <name evidence="2" type="ORF">QNI16_22720</name>
</gene>
<protein>
    <submittedName>
        <fullName evidence="2">Uncharacterized protein</fullName>
    </submittedName>
</protein>
<dbReference type="Proteomes" id="UP001241110">
    <property type="component" value="Unassembled WGS sequence"/>
</dbReference>
<organism evidence="2 3">
    <name type="scientific">Xanthocytophaga flava</name>
    <dbReference type="NCBI Taxonomy" id="3048013"/>
    <lineage>
        <taxon>Bacteria</taxon>
        <taxon>Pseudomonadati</taxon>
        <taxon>Bacteroidota</taxon>
        <taxon>Cytophagia</taxon>
        <taxon>Cytophagales</taxon>
        <taxon>Rhodocytophagaceae</taxon>
        <taxon>Xanthocytophaga</taxon>
    </lineage>
</organism>